<feature type="region of interest" description="Disordered" evidence="2">
    <location>
        <begin position="719"/>
        <end position="757"/>
    </location>
</feature>
<evidence type="ECO:0000256" key="2">
    <source>
        <dbReference type="SAM" id="MobiDB-lite"/>
    </source>
</evidence>
<dbReference type="HOGENOM" id="CLU_415685_0_0_1"/>
<keyword evidence="1" id="KW-0175">Coiled coil</keyword>
<feature type="compositionally biased region" description="Polar residues" evidence="2">
    <location>
        <begin position="145"/>
        <end position="154"/>
    </location>
</feature>
<dbReference type="PANTHER" id="PTHR23159">
    <property type="entry name" value="CENTROSOMAL PROTEIN 2"/>
    <property type="match status" value="1"/>
</dbReference>
<feature type="compositionally biased region" description="Low complexity" evidence="2">
    <location>
        <begin position="656"/>
        <end position="666"/>
    </location>
</feature>
<feature type="region of interest" description="Disordered" evidence="2">
    <location>
        <begin position="421"/>
        <end position="446"/>
    </location>
</feature>
<dbReference type="OrthoDB" id="2507336at2759"/>
<accession>A0A0C3S386</accession>
<feature type="coiled-coil region" evidence="1">
    <location>
        <begin position="584"/>
        <end position="611"/>
    </location>
</feature>
<reference evidence="3 4" key="1">
    <citation type="journal article" date="2014" name="PLoS Genet.">
        <title>Analysis of the Phlebiopsis gigantea genome, transcriptome and secretome provides insight into its pioneer colonization strategies of wood.</title>
        <authorList>
            <person name="Hori C."/>
            <person name="Ishida T."/>
            <person name="Igarashi K."/>
            <person name="Samejima M."/>
            <person name="Suzuki H."/>
            <person name="Master E."/>
            <person name="Ferreira P."/>
            <person name="Ruiz-Duenas F.J."/>
            <person name="Held B."/>
            <person name="Canessa P."/>
            <person name="Larrondo L.F."/>
            <person name="Schmoll M."/>
            <person name="Druzhinina I.S."/>
            <person name="Kubicek C.P."/>
            <person name="Gaskell J.A."/>
            <person name="Kersten P."/>
            <person name="St John F."/>
            <person name="Glasner J."/>
            <person name="Sabat G."/>
            <person name="Splinter BonDurant S."/>
            <person name="Syed K."/>
            <person name="Yadav J."/>
            <person name="Mgbeahuruike A.C."/>
            <person name="Kovalchuk A."/>
            <person name="Asiegbu F.O."/>
            <person name="Lackner G."/>
            <person name="Hoffmeister D."/>
            <person name="Rencoret J."/>
            <person name="Gutierrez A."/>
            <person name="Sun H."/>
            <person name="Lindquist E."/>
            <person name="Barry K."/>
            <person name="Riley R."/>
            <person name="Grigoriev I.V."/>
            <person name="Henrissat B."/>
            <person name="Kues U."/>
            <person name="Berka R.M."/>
            <person name="Martinez A.T."/>
            <person name="Covert S.F."/>
            <person name="Blanchette R.A."/>
            <person name="Cullen D."/>
        </authorList>
    </citation>
    <scope>NUCLEOTIDE SEQUENCE [LARGE SCALE GENOMIC DNA]</scope>
    <source>
        <strain evidence="3 4">11061_1 CR5-6</strain>
    </source>
</reference>
<gene>
    <name evidence="3" type="ORF">PHLGIDRAFT_115917</name>
</gene>
<organism evidence="3 4">
    <name type="scientific">Phlebiopsis gigantea (strain 11061_1 CR5-6)</name>
    <name type="common">White-rot fungus</name>
    <name type="synonym">Peniophora gigantea</name>
    <dbReference type="NCBI Taxonomy" id="745531"/>
    <lineage>
        <taxon>Eukaryota</taxon>
        <taxon>Fungi</taxon>
        <taxon>Dikarya</taxon>
        <taxon>Basidiomycota</taxon>
        <taxon>Agaricomycotina</taxon>
        <taxon>Agaricomycetes</taxon>
        <taxon>Polyporales</taxon>
        <taxon>Phanerochaetaceae</taxon>
        <taxon>Phlebiopsis</taxon>
    </lineage>
</organism>
<protein>
    <submittedName>
        <fullName evidence="3">Uncharacterized protein</fullName>
    </submittedName>
</protein>
<evidence type="ECO:0000313" key="3">
    <source>
        <dbReference type="EMBL" id="KIP09936.1"/>
    </source>
</evidence>
<feature type="region of interest" description="Disordered" evidence="2">
    <location>
        <begin position="1"/>
        <end position="66"/>
    </location>
</feature>
<feature type="compositionally biased region" description="Pro residues" evidence="2">
    <location>
        <begin position="634"/>
        <end position="655"/>
    </location>
</feature>
<dbReference type="STRING" id="745531.A0A0C3S386"/>
<dbReference type="EMBL" id="KN840460">
    <property type="protein sequence ID" value="KIP09936.1"/>
    <property type="molecule type" value="Genomic_DNA"/>
</dbReference>
<feature type="region of interest" description="Disordered" evidence="2">
    <location>
        <begin position="145"/>
        <end position="172"/>
    </location>
</feature>
<keyword evidence="4" id="KW-1185">Reference proteome</keyword>
<evidence type="ECO:0000313" key="4">
    <source>
        <dbReference type="Proteomes" id="UP000053257"/>
    </source>
</evidence>
<dbReference type="PANTHER" id="PTHR23159:SF31">
    <property type="entry name" value="CENTROSOME-ASSOCIATED PROTEIN CEP250 ISOFORM X1"/>
    <property type="match status" value="1"/>
</dbReference>
<sequence>MLMEPSSGPYDPSRPHSRVSDLEDAFSGRGEPVSVPPHLTPSRPDPNRDLRRQLQGHPIHEPTIPYIPTAPPTHIESEVPHEPTTHHAPTIITTIPSRTPTPVPVPAPAPHVYAEPRPDHPSTAYLGGPDTIYPEESLPAPFSEAPQTAITPSGRSPPHPPITVVPTTRYSGPGDLELADAERERAERFSDLAHQIADQIHTAEDNEDERERTFRVNEDERQRMYLDREARRDEEAVHHREEVLRDVGDRVEERLATLPPVMPSAPSPYPDEPRISMPVPGHYAGPAPAQSIYEDIHMVPAPGETIRPAFSPTLTPVPSIPPSLPPHPEDIDIDTHTLAHTIQSEVAEATSRHAQEILDTIRLEREELAAARADAERLRAELDAERERRMEELNEQTSALREEIAGLRAENEQLKNDLEQERQLRITEDAARRETERAEDRQRGDDLTTQLADVTTIVSETRDELSRKREQADERWTQKEAWHNECTSQMDDMKQMFAGFRDMFEQEQRVRQAEREAEASKPSVESIVEQLRDENAQLRELLQNLSEGWRADTRTQHEDMMNAIRSTAQEQVPFNISSYLDEFSKTLAKEVRQLLTEVNQLVAQKSQLQFEIASLMEFRARYEQGGIFWRPGGMPPMAPQPHAEPVPEPQLPPEPEAAGPAPGAWRPVRRPRNRRRDQVPATQPVAAPPMQPIPAGMPTMAASLDPRVGSWAPWHPPANVSISGLSTPREPSEVLIQPNPSPPGLFGPRSARSSMYQ</sequence>
<proteinExistence type="predicted"/>
<feature type="region of interest" description="Disordered" evidence="2">
    <location>
        <begin position="634"/>
        <end position="692"/>
    </location>
</feature>
<dbReference type="AlphaFoldDB" id="A0A0C3S386"/>
<name>A0A0C3S386_PHLG1</name>
<evidence type="ECO:0000256" key="1">
    <source>
        <dbReference type="SAM" id="Coils"/>
    </source>
</evidence>
<dbReference type="Proteomes" id="UP000053257">
    <property type="component" value="Unassembled WGS sequence"/>
</dbReference>